<reference evidence="1 2" key="1">
    <citation type="journal article" date="2019" name="Sci. Rep.">
        <title>Comparative genomics of chytrid fungi reveal insights into the obligate biotrophic and pathogenic lifestyle of Synchytrium endobioticum.</title>
        <authorList>
            <person name="van de Vossenberg B.T.L.H."/>
            <person name="Warris S."/>
            <person name="Nguyen H.D.T."/>
            <person name="van Gent-Pelzer M.P.E."/>
            <person name="Joly D.L."/>
            <person name="van de Geest H.C."/>
            <person name="Bonants P.J.M."/>
            <person name="Smith D.S."/>
            <person name="Levesque C.A."/>
            <person name="van der Lee T.A.J."/>
        </authorList>
    </citation>
    <scope>NUCLEOTIDE SEQUENCE [LARGE SCALE GENOMIC DNA]</scope>
    <source>
        <strain evidence="1 2">MB42</strain>
    </source>
</reference>
<dbReference type="EMBL" id="QEAN01000742">
    <property type="protein sequence ID" value="TPX30030.1"/>
    <property type="molecule type" value="Genomic_DNA"/>
</dbReference>
<dbReference type="VEuPathDB" id="FungiDB:SeMB42_g08000"/>
<gene>
    <name evidence="1" type="ORF">SeMB42_g08000</name>
</gene>
<dbReference type="Pfam" id="PF14223">
    <property type="entry name" value="Retrotran_gag_2"/>
    <property type="match status" value="1"/>
</dbReference>
<accession>A0A507BG30</accession>
<proteinExistence type="predicted"/>
<evidence type="ECO:0000313" key="2">
    <source>
        <dbReference type="Proteomes" id="UP000317494"/>
    </source>
</evidence>
<protein>
    <recommendedName>
        <fullName evidence="3">DUF4219 domain-containing protein</fullName>
    </recommendedName>
</protein>
<name>A0A507BG30_9FUNG</name>
<evidence type="ECO:0000313" key="1">
    <source>
        <dbReference type="EMBL" id="TPX30030.1"/>
    </source>
</evidence>
<sequence>MNSIERNSDHEQQRLGEGEVTLVQYQNWAVLVKVALRKKDLWTVVSGEELKPVRLQDEEEAIFTLRKRDWNRKDVAAVEIILDHINFKSDVFTAASIGTDAFNTWKLIESLFITENKGGLFTLYTQLVEVKQGSDTVMKYGNTLRRVVVDLSNALKILAVDEGKDVDIWMIEKLQAFAFIAGLNKSFDPYKSMVASNPDGEWSFDKLLKGAQDRETLCSSNASPSF</sequence>
<evidence type="ECO:0008006" key="3">
    <source>
        <dbReference type="Google" id="ProtNLM"/>
    </source>
</evidence>
<dbReference type="Proteomes" id="UP000317494">
    <property type="component" value="Unassembled WGS sequence"/>
</dbReference>
<dbReference type="AlphaFoldDB" id="A0A507BG30"/>
<comment type="caution">
    <text evidence="1">The sequence shown here is derived from an EMBL/GenBank/DDBJ whole genome shotgun (WGS) entry which is preliminary data.</text>
</comment>
<organism evidence="1 2">
    <name type="scientific">Synchytrium endobioticum</name>
    <dbReference type="NCBI Taxonomy" id="286115"/>
    <lineage>
        <taxon>Eukaryota</taxon>
        <taxon>Fungi</taxon>
        <taxon>Fungi incertae sedis</taxon>
        <taxon>Chytridiomycota</taxon>
        <taxon>Chytridiomycota incertae sedis</taxon>
        <taxon>Chytridiomycetes</taxon>
        <taxon>Synchytriales</taxon>
        <taxon>Synchytriaceae</taxon>
        <taxon>Synchytrium</taxon>
    </lineage>
</organism>
<keyword evidence="2" id="KW-1185">Reference proteome</keyword>